<dbReference type="InterPro" id="IPR023408">
    <property type="entry name" value="MscS_beta-dom_sf"/>
</dbReference>
<reference evidence="7 8" key="1">
    <citation type="submission" date="2019-11" db="EMBL/GenBank/DDBJ databases">
        <authorList>
            <person name="Holert J."/>
        </authorList>
    </citation>
    <scope>NUCLEOTIDE SEQUENCE [LARGE SCALE GENOMIC DNA]</scope>
    <source>
        <strain evidence="7">BC5_2</strain>
    </source>
</reference>
<evidence type="ECO:0000259" key="6">
    <source>
        <dbReference type="Pfam" id="PF00924"/>
    </source>
</evidence>
<dbReference type="AlphaFoldDB" id="A0A5S9QEU9"/>
<organism evidence="7 8">
    <name type="scientific">BD1-7 clade bacterium</name>
    <dbReference type="NCBI Taxonomy" id="2029982"/>
    <lineage>
        <taxon>Bacteria</taxon>
        <taxon>Pseudomonadati</taxon>
        <taxon>Pseudomonadota</taxon>
        <taxon>Gammaproteobacteria</taxon>
        <taxon>Cellvibrionales</taxon>
        <taxon>Spongiibacteraceae</taxon>
        <taxon>BD1-7 clade</taxon>
    </lineage>
</organism>
<dbReference type="OrthoDB" id="9775421at2"/>
<dbReference type="InterPro" id="IPR010920">
    <property type="entry name" value="LSM_dom_sf"/>
</dbReference>
<evidence type="ECO:0000256" key="5">
    <source>
        <dbReference type="SAM" id="Phobius"/>
    </source>
</evidence>
<dbReference type="SUPFAM" id="SSF50182">
    <property type="entry name" value="Sm-like ribonucleoproteins"/>
    <property type="match status" value="1"/>
</dbReference>
<dbReference type="PANTHER" id="PTHR30566">
    <property type="entry name" value="YNAI-RELATED MECHANOSENSITIVE ION CHANNEL"/>
    <property type="match status" value="1"/>
</dbReference>
<keyword evidence="4 5" id="KW-0472">Membrane</keyword>
<evidence type="ECO:0000313" key="8">
    <source>
        <dbReference type="Proteomes" id="UP000434580"/>
    </source>
</evidence>
<feature type="transmembrane region" description="Helical" evidence="5">
    <location>
        <begin position="52"/>
        <end position="70"/>
    </location>
</feature>
<gene>
    <name evidence="7" type="ORF">DPBNPPHM_02168</name>
</gene>
<feature type="transmembrane region" description="Helical" evidence="5">
    <location>
        <begin position="12"/>
        <end position="31"/>
    </location>
</feature>
<dbReference type="GO" id="GO:0016020">
    <property type="term" value="C:membrane"/>
    <property type="evidence" value="ECO:0007669"/>
    <property type="project" value="UniProtKB-SubCell"/>
</dbReference>
<dbReference type="Pfam" id="PF00924">
    <property type="entry name" value="MS_channel_2nd"/>
    <property type="match status" value="1"/>
</dbReference>
<accession>A0A5S9QEU9</accession>
<evidence type="ECO:0000256" key="2">
    <source>
        <dbReference type="ARBA" id="ARBA00022692"/>
    </source>
</evidence>
<dbReference type="InterPro" id="IPR006685">
    <property type="entry name" value="MscS_channel_2nd"/>
</dbReference>
<dbReference type="Proteomes" id="UP000434580">
    <property type="component" value="Unassembled WGS sequence"/>
</dbReference>
<proteinExistence type="predicted"/>
<evidence type="ECO:0000313" key="7">
    <source>
        <dbReference type="EMBL" id="CAA0117038.1"/>
    </source>
</evidence>
<sequence>MPEEVMLFFSSYKLIATVIVIVVIVVIRWLILSLFRHPRFSTRENRRLYANVVRNVSNILILFSLASLWSAEIHQFALSIAAFAVALVLSMREYIQSLSGGVYRIVTSPFVIGDWVQIGSYTGEVTSTDLLSTTLFEVDVSHGHYGYTGKTLVLPNNLFLTNGVKNLNFMRRFLVHSFSITRKGHVMNPFEAKAYILERVQEYCAHFYEIGRRYNALIEKRLDITIQGPEPMIRVSTTDLGHNVFTVSIFCPTEEVHDIEQKVTEDFLRLWYERLDAQMAFGRTHAEHWADPNQEDTRD</sequence>
<keyword evidence="3 5" id="KW-1133">Transmembrane helix</keyword>
<evidence type="ECO:0000256" key="4">
    <source>
        <dbReference type="ARBA" id="ARBA00023136"/>
    </source>
</evidence>
<evidence type="ECO:0000256" key="1">
    <source>
        <dbReference type="ARBA" id="ARBA00004370"/>
    </source>
</evidence>
<dbReference type="Gene3D" id="2.30.30.60">
    <property type="match status" value="1"/>
</dbReference>
<feature type="domain" description="Mechanosensitive ion channel MscS" evidence="6">
    <location>
        <begin position="94"/>
        <end position="168"/>
    </location>
</feature>
<evidence type="ECO:0000256" key="3">
    <source>
        <dbReference type="ARBA" id="ARBA00022989"/>
    </source>
</evidence>
<keyword evidence="2 5" id="KW-0812">Transmembrane</keyword>
<comment type="subcellular location">
    <subcellularLocation>
        <location evidence="1">Membrane</location>
    </subcellularLocation>
</comment>
<dbReference type="GO" id="GO:0008381">
    <property type="term" value="F:mechanosensitive monoatomic ion channel activity"/>
    <property type="evidence" value="ECO:0007669"/>
    <property type="project" value="UniProtKB-ARBA"/>
</dbReference>
<dbReference type="EMBL" id="CACSII010000019">
    <property type="protein sequence ID" value="CAA0117038.1"/>
    <property type="molecule type" value="Genomic_DNA"/>
</dbReference>
<protein>
    <recommendedName>
        <fullName evidence="6">Mechanosensitive ion channel MscS domain-containing protein</fullName>
    </recommendedName>
</protein>
<dbReference type="PANTHER" id="PTHR30566:SF27">
    <property type="entry name" value="MECHANOSENSITIVE ION CHANNEL PROTEIN"/>
    <property type="match status" value="1"/>
</dbReference>
<name>A0A5S9QEU9_9GAMM</name>